<reference evidence="5" key="2">
    <citation type="submission" date="2015-02" db="UniProtKB">
        <authorList>
            <consortium name="EnsemblMetazoa"/>
        </authorList>
    </citation>
    <scope>IDENTIFICATION</scope>
</reference>
<dbReference type="InterPro" id="IPR050468">
    <property type="entry name" value="Cuticle_Struct_Prot"/>
</dbReference>
<evidence type="ECO:0008006" key="7">
    <source>
        <dbReference type="Google" id="ProtNLM"/>
    </source>
</evidence>
<dbReference type="EMBL" id="JH431425">
    <property type="status" value="NOT_ANNOTATED_CDS"/>
    <property type="molecule type" value="Genomic_DNA"/>
</dbReference>
<dbReference type="Pfam" id="PF00379">
    <property type="entry name" value="Chitin_bind_4"/>
    <property type="match status" value="1"/>
</dbReference>
<evidence type="ECO:0000256" key="1">
    <source>
        <dbReference type="ARBA" id="ARBA00022460"/>
    </source>
</evidence>
<evidence type="ECO:0000313" key="5">
    <source>
        <dbReference type="EnsemblMetazoa" id="SMAR003934-PA"/>
    </source>
</evidence>
<evidence type="ECO:0000256" key="2">
    <source>
        <dbReference type="PROSITE-ProRule" id="PRU00497"/>
    </source>
</evidence>
<keyword evidence="6" id="KW-1185">Reference proteome</keyword>
<dbReference type="eggNOG" id="ENOG502RYTI">
    <property type="taxonomic scope" value="Eukaryota"/>
</dbReference>
<dbReference type="Proteomes" id="UP000014500">
    <property type="component" value="Unassembled WGS sequence"/>
</dbReference>
<organism evidence="5 6">
    <name type="scientific">Strigamia maritima</name>
    <name type="common">European centipede</name>
    <name type="synonym">Geophilus maritimus</name>
    <dbReference type="NCBI Taxonomy" id="126957"/>
    <lineage>
        <taxon>Eukaryota</taxon>
        <taxon>Metazoa</taxon>
        <taxon>Ecdysozoa</taxon>
        <taxon>Arthropoda</taxon>
        <taxon>Myriapoda</taxon>
        <taxon>Chilopoda</taxon>
        <taxon>Pleurostigmophora</taxon>
        <taxon>Geophilomorpha</taxon>
        <taxon>Linotaeniidae</taxon>
        <taxon>Strigamia</taxon>
    </lineage>
</organism>
<accession>T1IS71</accession>
<dbReference type="InterPro" id="IPR000618">
    <property type="entry name" value="Insect_cuticle"/>
</dbReference>
<dbReference type="InterPro" id="IPR031311">
    <property type="entry name" value="CHIT_BIND_RR_consensus"/>
</dbReference>
<evidence type="ECO:0000256" key="3">
    <source>
        <dbReference type="SAM" id="Coils"/>
    </source>
</evidence>
<dbReference type="AlphaFoldDB" id="T1IS71"/>
<protein>
    <recommendedName>
        <fullName evidence="7">Cuticle protein 6</fullName>
    </recommendedName>
</protein>
<keyword evidence="1 2" id="KW-0193">Cuticle</keyword>
<feature type="chain" id="PRO_5012361887" description="Cuticle protein 6" evidence="4">
    <location>
        <begin position="16"/>
        <end position="249"/>
    </location>
</feature>
<dbReference type="HOGENOM" id="CLU_1116946_0_0_1"/>
<dbReference type="PhylomeDB" id="T1IS71"/>
<feature type="signal peptide" evidence="4">
    <location>
        <begin position="1"/>
        <end position="15"/>
    </location>
</feature>
<dbReference type="GO" id="GO:0062129">
    <property type="term" value="C:chitin-based extracellular matrix"/>
    <property type="evidence" value="ECO:0007669"/>
    <property type="project" value="TreeGrafter"/>
</dbReference>
<evidence type="ECO:0000256" key="4">
    <source>
        <dbReference type="SAM" id="SignalP"/>
    </source>
</evidence>
<name>T1IS71_STRMM</name>
<proteinExistence type="predicted"/>
<dbReference type="PANTHER" id="PTHR10380">
    <property type="entry name" value="CUTICLE PROTEIN"/>
    <property type="match status" value="1"/>
</dbReference>
<sequence length="249" mass="26635">MYTLILTLVLATVNADVLIPAPHHYTFASASAGAVPSPLYKISIPVVASNQYQAQDISGQYSFGYSTGNGIVKNEERALNGDISGGYAYISPEGQKVSITYTAGENGFMASGDAIPKSVKPTQDVAEATRSHLKAKAEAEAKAAAESKAALAQVEAVVRKVESEVQQIEAKPKAVSLVAPASYAPLPYAYSQTLPGHFVSYTSSAPNVKYVVLQPEQTQYQLQPQPLEPQPQTNAQPQPQYVYSYKFSS</sequence>
<dbReference type="PROSITE" id="PS00233">
    <property type="entry name" value="CHIT_BIND_RR_1"/>
    <property type="match status" value="1"/>
</dbReference>
<dbReference type="EnsemblMetazoa" id="SMAR003934-RA">
    <property type="protein sequence ID" value="SMAR003934-PA"/>
    <property type="gene ID" value="SMAR003934"/>
</dbReference>
<dbReference type="PANTHER" id="PTHR10380:SF196">
    <property type="entry name" value="CUTICULAR PROTEIN 72EA"/>
    <property type="match status" value="1"/>
</dbReference>
<feature type="coiled-coil region" evidence="3">
    <location>
        <begin position="144"/>
        <end position="171"/>
    </location>
</feature>
<reference evidence="6" key="1">
    <citation type="submission" date="2011-05" db="EMBL/GenBank/DDBJ databases">
        <authorList>
            <person name="Richards S.R."/>
            <person name="Qu J."/>
            <person name="Jiang H."/>
            <person name="Jhangiani S.N."/>
            <person name="Agravi P."/>
            <person name="Goodspeed R."/>
            <person name="Gross S."/>
            <person name="Mandapat C."/>
            <person name="Jackson L."/>
            <person name="Mathew T."/>
            <person name="Pu L."/>
            <person name="Thornton R."/>
            <person name="Saada N."/>
            <person name="Wilczek-Boney K.B."/>
            <person name="Lee S."/>
            <person name="Kovar C."/>
            <person name="Wu Y."/>
            <person name="Scherer S.E."/>
            <person name="Worley K.C."/>
            <person name="Muzny D.M."/>
            <person name="Gibbs R."/>
        </authorList>
    </citation>
    <scope>NUCLEOTIDE SEQUENCE</scope>
    <source>
        <strain evidence="6">Brora</strain>
    </source>
</reference>
<dbReference type="PROSITE" id="PS51155">
    <property type="entry name" value="CHIT_BIND_RR_2"/>
    <property type="match status" value="1"/>
</dbReference>
<evidence type="ECO:0000313" key="6">
    <source>
        <dbReference type="Proteomes" id="UP000014500"/>
    </source>
</evidence>
<keyword evidence="3" id="KW-0175">Coiled coil</keyword>
<keyword evidence="4" id="KW-0732">Signal</keyword>
<dbReference type="GO" id="GO:0008010">
    <property type="term" value="F:structural constituent of chitin-based larval cuticle"/>
    <property type="evidence" value="ECO:0007669"/>
    <property type="project" value="TreeGrafter"/>
</dbReference>
<dbReference type="PRINTS" id="PR00947">
    <property type="entry name" value="CUTICLE"/>
</dbReference>
<dbReference type="OMA" id="WAQGHIG"/>